<evidence type="ECO:0000313" key="1">
    <source>
        <dbReference type="Proteomes" id="UP000515159"/>
    </source>
</evidence>
<keyword evidence="1" id="KW-1185">Reference proteome</keyword>
<dbReference type="Proteomes" id="UP000515159">
    <property type="component" value="Chromosome 19"/>
</dbReference>
<dbReference type="CTD" id="56672"/>
<evidence type="ECO:0000313" key="2">
    <source>
        <dbReference type="RefSeq" id="XP_033784296.1"/>
    </source>
</evidence>
<sequence length="185" mass="20972">MSSEAIVVSVSRMESKLTRMKQTLERTARLGLDVLQRAKSHEVNWSSVSPSISFRDRVLSQEEVMAKKMKDELGDPRFEASFASVADLMAQIAAQCERFCSNVPTSECDTNEVNHIYRYHTRNVAEKKESTADSSKDLKTFATPTHQRNAPKRFKFEGTCTFTECPERDVEDTAPDRSLDSSFSF</sequence>
<reference evidence="2" key="1">
    <citation type="submission" date="2025-08" db="UniProtKB">
        <authorList>
            <consortium name="RefSeq"/>
        </authorList>
    </citation>
    <scope>IDENTIFICATION</scope>
</reference>
<dbReference type="OrthoDB" id="5945634at2759"/>
<dbReference type="RefSeq" id="XP_033784296.1">
    <property type="nucleotide sequence ID" value="XM_033928405.1"/>
</dbReference>
<dbReference type="InParanoid" id="A0A6P8QBT6"/>
<dbReference type="FunCoup" id="A0A6P8QBT6">
    <property type="interactions" value="1002"/>
</dbReference>
<accession>A0A6P8QBT6</accession>
<dbReference type="GeneID" id="117352169"/>
<dbReference type="GO" id="GO:1901222">
    <property type="term" value="P:regulation of non-canonical NF-kappaB signal transduction"/>
    <property type="evidence" value="ECO:0007669"/>
    <property type="project" value="InterPro"/>
</dbReference>
<dbReference type="AlphaFoldDB" id="A0A6P8QBT6"/>
<gene>
    <name evidence="2" type="primary">AKIP1</name>
</gene>
<dbReference type="PANTHER" id="PTHR14330:SF2">
    <property type="entry name" value="A-KINASE-INTERACTING PROTEIN 1"/>
    <property type="match status" value="1"/>
</dbReference>
<dbReference type="KEGG" id="gsh:117352169"/>
<proteinExistence type="predicted"/>
<protein>
    <submittedName>
        <fullName evidence="2">A-kinase-interacting protein 1 isoform X1</fullName>
    </submittedName>
</protein>
<dbReference type="PANTHER" id="PTHR14330">
    <property type="entry name" value="A-KINASE-INTERACTING PROTEIN 1"/>
    <property type="match status" value="1"/>
</dbReference>
<dbReference type="InterPro" id="IPR033214">
    <property type="entry name" value="AKIP1"/>
</dbReference>
<dbReference type="GO" id="GO:0005654">
    <property type="term" value="C:nucleoplasm"/>
    <property type="evidence" value="ECO:0007669"/>
    <property type="project" value="TreeGrafter"/>
</dbReference>
<name>A0A6P8QBT6_GEOSA</name>
<organism evidence="1 2">
    <name type="scientific">Geotrypetes seraphini</name>
    <name type="common">Gaboon caecilian</name>
    <name type="synonym">Caecilia seraphini</name>
    <dbReference type="NCBI Taxonomy" id="260995"/>
    <lineage>
        <taxon>Eukaryota</taxon>
        <taxon>Metazoa</taxon>
        <taxon>Chordata</taxon>
        <taxon>Craniata</taxon>
        <taxon>Vertebrata</taxon>
        <taxon>Euteleostomi</taxon>
        <taxon>Amphibia</taxon>
        <taxon>Gymnophiona</taxon>
        <taxon>Geotrypetes</taxon>
    </lineage>
</organism>